<sequence length="103" mass="12026">MLNEAMNILQKHTHLVTVKEEWSYESVTLEREELDEATLPEGAKKQLPKLVMTHLYLYVDDQDNEYVVYFLTDVTSQTTYIKGLLKNNTRLYSKLLPMKDGAE</sequence>
<organism evidence="1 2">
    <name type="scientific">Candidatus Enterococcus palustris</name>
    <dbReference type="NCBI Taxonomy" id="1834189"/>
    <lineage>
        <taxon>Bacteria</taxon>
        <taxon>Bacillati</taxon>
        <taxon>Bacillota</taxon>
        <taxon>Bacilli</taxon>
        <taxon>Lactobacillales</taxon>
        <taxon>Enterococcaceae</taxon>
        <taxon>Enterococcus</taxon>
    </lineage>
</organism>
<dbReference type="Proteomes" id="UP000194948">
    <property type="component" value="Chromosome"/>
</dbReference>
<dbReference type="RefSeq" id="WP_086314426.1">
    <property type="nucleotide sequence ID" value="NZ_CP147244.1"/>
</dbReference>
<evidence type="ECO:0000313" key="1">
    <source>
        <dbReference type="EMBL" id="WYK00867.1"/>
    </source>
</evidence>
<proteinExistence type="predicted"/>
<reference evidence="1" key="2">
    <citation type="submission" date="2024-03" db="EMBL/GenBank/DDBJ databases">
        <title>The Genome Sequence of Enterococcus sp. DIV0205d.</title>
        <authorList>
            <consortium name="The Broad Institute Genomics Platform"/>
            <consortium name="The Broad Institute Microbial Omics Core"/>
            <consortium name="The Broad Institute Genomic Center for Infectious Diseases"/>
            <person name="Earl A."/>
            <person name="Manson A."/>
            <person name="Gilmore M."/>
            <person name="Schwartman J."/>
            <person name="Shea T."/>
            <person name="Abouelleil A."/>
            <person name="Cao P."/>
            <person name="Chapman S."/>
            <person name="Cusick C."/>
            <person name="Young S."/>
            <person name="Neafsey D."/>
            <person name="Nusbaum C."/>
            <person name="Birren B."/>
        </authorList>
    </citation>
    <scope>NUCLEOTIDE SEQUENCE</scope>
    <source>
        <strain evidence="1">7F3_DIV0205</strain>
    </source>
</reference>
<dbReference type="EMBL" id="CP147244">
    <property type="protein sequence ID" value="WYK00867.1"/>
    <property type="molecule type" value="Genomic_DNA"/>
</dbReference>
<evidence type="ECO:0000313" key="2">
    <source>
        <dbReference type="Proteomes" id="UP000194948"/>
    </source>
</evidence>
<dbReference type="AlphaFoldDB" id="A0AAQ3Y6B4"/>
<reference evidence="1" key="1">
    <citation type="submission" date="2017-05" db="EMBL/GenBank/DDBJ databases">
        <authorList>
            <consortium name="The Broad Institute Genomics Platform"/>
            <consortium name="The Broad Institute Genomic Center for Infectious Diseases"/>
            <person name="Earl A."/>
            <person name="Manson A."/>
            <person name="Schwartman J."/>
            <person name="Gilmore M."/>
            <person name="Abouelleil A."/>
            <person name="Cao P."/>
            <person name="Chapman S."/>
            <person name="Cusick C."/>
            <person name="Shea T."/>
            <person name="Young S."/>
            <person name="Neafsey D."/>
            <person name="Nusbaum C."/>
            <person name="Birren B."/>
        </authorList>
    </citation>
    <scope>NUCLEOTIDE SEQUENCE</scope>
    <source>
        <strain evidence="1">7F3_DIV0205</strain>
    </source>
</reference>
<keyword evidence="2" id="KW-1185">Reference proteome</keyword>
<accession>A0AAQ3Y6B4</accession>
<name>A0AAQ3Y6B4_9ENTE</name>
<protein>
    <submittedName>
        <fullName evidence="1">Uncharacterized protein</fullName>
    </submittedName>
</protein>
<gene>
    <name evidence="1" type="ORF">A5821_001993</name>
</gene>